<accession>A0A8S1BJD5</accession>
<comment type="caution">
    <text evidence="1">The sequence shown here is derived from an EMBL/GenBank/DDBJ whole genome shotgun (WGS) entry which is preliminary data.</text>
</comment>
<evidence type="ECO:0000313" key="2">
    <source>
        <dbReference type="Proteomes" id="UP000494256"/>
    </source>
</evidence>
<dbReference type="OrthoDB" id="5919182at2759"/>
<gene>
    <name evidence="1" type="ORF">APLA_LOCUS16522</name>
</gene>
<dbReference type="EMBL" id="CADEBD010000745">
    <property type="protein sequence ID" value="CAB3259499.1"/>
    <property type="molecule type" value="Genomic_DNA"/>
</dbReference>
<protein>
    <submittedName>
        <fullName evidence="1">Uncharacterized protein</fullName>
    </submittedName>
</protein>
<organism evidence="1 2">
    <name type="scientific">Arctia plantaginis</name>
    <name type="common">Wood tiger moth</name>
    <name type="synonym">Phalaena plantaginis</name>
    <dbReference type="NCBI Taxonomy" id="874455"/>
    <lineage>
        <taxon>Eukaryota</taxon>
        <taxon>Metazoa</taxon>
        <taxon>Ecdysozoa</taxon>
        <taxon>Arthropoda</taxon>
        <taxon>Hexapoda</taxon>
        <taxon>Insecta</taxon>
        <taxon>Pterygota</taxon>
        <taxon>Neoptera</taxon>
        <taxon>Endopterygota</taxon>
        <taxon>Lepidoptera</taxon>
        <taxon>Glossata</taxon>
        <taxon>Ditrysia</taxon>
        <taxon>Noctuoidea</taxon>
        <taxon>Erebidae</taxon>
        <taxon>Arctiinae</taxon>
        <taxon>Arctia</taxon>
    </lineage>
</organism>
<reference evidence="1 2" key="1">
    <citation type="submission" date="2020-04" db="EMBL/GenBank/DDBJ databases">
        <authorList>
            <person name="Wallbank WR R."/>
            <person name="Pardo Diaz C."/>
            <person name="Kozak K."/>
            <person name="Martin S."/>
            <person name="Jiggins C."/>
            <person name="Moest M."/>
            <person name="Warren A I."/>
            <person name="Byers J.R.P. K."/>
            <person name="Montejo-Kovacevich G."/>
            <person name="Yen C E."/>
        </authorList>
    </citation>
    <scope>NUCLEOTIDE SEQUENCE [LARGE SCALE GENOMIC DNA]</scope>
</reference>
<proteinExistence type="predicted"/>
<dbReference type="AlphaFoldDB" id="A0A8S1BJD5"/>
<dbReference type="Proteomes" id="UP000494256">
    <property type="component" value="Unassembled WGS sequence"/>
</dbReference>
<evidence type="ECO:0000313" key="1">
    <source>
        <dbReference type="EMBL" id="CAB3259499.1"/>
    </source>
</evidence>
<sequence length="110" mass="12536">MTCSVPQNRLGSNTFCNQNFALTQTSNIAVAGLVGQRTRASGRGRSVRALATRKNWLECDVKWRRPDLPPQWPAFVRQLKTSTDTSDHLAQCLSFIYIMYFDEKETYLCS</sequence>
<name>A0A8S1BJD5_ARCPL</name>